<keyword evidence="2" id="KW-1185">Reference proteome</keyword>
<dbReference type="RefSeq" id="WP_255036070.1">
    <property type="nucleotide sequence ID" value="NZ_RJUF01000008.1"/>
</dbReference>
<organism evidence="1 2">
    <name type="scientific">Lacihabitans soyangensis</name>
    <dbReference type="NCBI Taxonomy" id="869394"/>
    <lineage>
        <taxon>Bacteria</taxon>
        <taxon>Pseudomonadati</taxon>
        <taxon>Bacteroidota</taxon>
        <taxon>Cytophagia</taxon>
        <taxon>Cytophagales</taxon>
        <taxon>Leadbetterellaceae</taxon>
        <taxon>Lacihabitans</taxon>
    </lineage>
</organism>
<dbReference type="EMBL" id="RJUF01000008">
    <property type="protein sequence ID" value="MCP9762309.1"/>
    <property type="molecule type" value="Genomic_DNA"/>
</dbReference>
<evidence type="ECO:0000313" key="1">
    <source>
        <dbReference type="EMBL" id="MCP9762309.1"/>
    </source>
</evidence>
<dbReference type="AlphaFoldDB" id="A0AAE3KS82"/>
<dbReference type="Proteomes" id="UP001204144">
    <property type="component" value="Unassembled WGS sequence"/>
</dbReference>
<sequence>MDTFFEFPHEQNKQSSKILEQPIDTNYESFNVQQYRSSVPSENKQFNDSKEEFDAVVKASKDMDDRLKIYLEQNEGAVRKIFPSKMQKLVAQKERLMVGSALDFRLGLLKLGNEFRLEAMRDRYDTYLKAYKGENRLQLTKFMIGKVNELYRVVKTEEIAGIRELEEMYKNAATINEPSIKSKYIARIGSREDKYLNVIEKLMSHFEAILDENLSRPSFN</sequence>
<comment type="caution">
    <text evidence="1">The sequence shown here is derived from an EMBL/GenBank/DDBJ whole genome shotgun (WGS) entry which is preliminary data.</text>
</comment>
<proteinExistence type="predicted"/>
<reference evidence="1 2" key="1">
    <citation type="submission" date="2018-11" db="EMBL/GenBank/DDBJ databases">
        <title>Novel bacteria species description.</title>
        <authorList>
            <person name="Han J.-H."/>
        </authorList>
    </citation>
    <scope>NUCLEOTIDE SEQUENCE [LARGE SCALE GENOMIC DNA]</scope>
    <source>
        <strain evidence="1 2">KCTC23259</strain>
    </source>
</reference>
<gene>
    <name evidence="1" type="ORF">EGI31_05035</name>
</gene>
<protein>
    <submittedName>
        <fullName evidence="1">Uncharacterized protein</fullName>
    </submittedName>
</protein>
<evidence type="ECO:0000313" key="2">
    <source>
        <dbReference type="Proteomes" id="UP001204144"/>
    </source>
</evidence>
<name>A0AAE3KS82_9BACT</name>
<accession>A0AAE3KS82</accession>